<evidence type="ECO:0000313" key="1">
    <source>
        <dbReference type="EMBL" id="CEK82764.1"/>
    </source>
</evidence>
<accession>A0A0B7ANY9</accession>
<reference evidence="1" key="1">
    <citation type="submission" date="2014-12" db="EMBL/GenBank/DDBJ databases">
        <title>Insight into the proteome of Arion vulgaris.</title>
        <authorList>
            <person name="Aradska J."/>
            <person name="Bulat T."/>
            <person name="Smidak R."/>
            <person name="Sarate P."/>
            <person name="Gangsoo J."/>
            <person name="Sialana F."/>
            <person name="Bilban M."/>
            <person name="Lubec G."/>
        </authorList>
    </citation>
    <scope>NUCLEOTIDE SEQUENCE</scope>
    <source>
        <tissue evidence="1">Skin</tissue>
    </source>
</reference>
<dbReference type="AlphaFoldDB" id="A0A0B7ANY9"/>
<organism evidence="1">
    <name type="scientific">Arion vulgaris</name>
    <dbReference type="NCBI Taxonomy" id="1028688"/>
    <lineage>
        <taxon>Eukaryota</taxon>
        <taxon>Metazoa</taxon>
        <taxon>Spiralia</taxon>
        <taxon>Lophotrochozoa</taxon>
        <taxon>Mollusca</taxon>
        <taxon>Gastropoda</taxon>
        <taxon>Heterobranchia</taxon>
        <taxon>Euthyneura</taxon>
        <taxon>Panpulmonata</taxon>
        <taxon>Eupulmonata</taxon>
        <taxon>Stylommatophora</taxon>
        <taxon>Helicina</taxon>
        <taxon>Arionoidea</taxon>
        <taxon>Arionidae</taxon>
        <taxon>Arion</taxon>
    </lineage>
</organism>
<dbReference type="EMBL" id="HACG01035899">
    <property type="protein sequence ID" value="CEK82764.1"/>
    <property type="molecule type" value="Transcribed_RNA"/>
</dbReference>
<proteinExistence type="predicted"/>
<gene>
    <name evidence="1" type="primary">ORF133444</name>
</gene>
<sequence>MSDTPTHTYICIYVNKNVKLKYFGHGKSWRNPLWKETSWQIGEADDHGEDGF</sequence>
<name>A0A0B7ANY9_9EUPU</name>
<protein>
    <submittedName>
        <fullName evidence="1">Uncharacterized protein</fullName>
    </submittedName>
</protein>
<feature type="non-terminal residue" evidence="1">
    <location>
        <position position="52"/>
    </location>
</feature>